<gene>
    <name evidence="1" type="ORF">LTR25_002194</name>
</gene>
<dbReference type="EMBL" id="JAXLQG010000003">
    <property type="protein sequence ID" value="KAK5542309.1"/>
    <property type="molecule type" value="Genomic_DNA"/>
</dbReference>
<proteinExistence type="predicted"/>
<accession>A0AAV9QIC4</accession>
<name>A0AAV9QIC4_9PEZI</name>
<organism evidence="1 2">
    <name type="scientific">Vermiconidia calcicola</name>
    <dbReference type="NCBI Taxonomy" id="1690605"/>
    <lineage>
        <taxon>Eukaryota</taxon>
        <taxon>Fungi</taxon>
        <taxon>Dikarya</taxon>
        <taxon>Ascomycota</taxon>
        <taxon>Pezizomycotina</taxon>
        <taxon>Dothideomycetes</taxon>
        <taxon>Dothideomycetidae</taxon>
        <taxon>Mycosphaerellales</taxon>
        <taxon>Extremaceae</taxon>
        <taxon>Vermiconidia</taxon>
    </lineage>
</organism>
<comment type="caution">
    <text evidence="1">The sequence shown here is derived from an EMBL/GenBank/DDBJ whole genome shotgun (WGS) entry which is preliminary data.</text>
</comment>
<dbReference type="AlphaFoldDB" id="A0AAV9QIC4"/>
<reference evidence="1 2" key="1">
    <citation type="submission" date="2023-06" db="EMBL/GenBank/DDBJ databases">
        <title>Black Yeasts Isolated from many extreme environments.</title>
        <authorList>
            <person name="Coleine C."/>
            <person name="Stajich J.E."/>
            <person name="Selbmann L."/>
        </authorList>
    </citation>
    <scope>NUCLEOTIDE SEQUENCE [LARGE SCALE GENOMIC DNA]</scope>
    <source>
        <strain evidence="1 2">CCFEE 5887</strain>
    </source>
</reference>
<keyword evidence="2" id="KW-1185">Reference proteome</keyword>
<evidence type="ECO:0000313" key="1">
    <source>
        <dbReference type="EMBL" id="KAK5542309.1"/>
    </source>
</evidence>
<sequence>MATDNYDVVDLSGPATPNAQTNSPTFLGLPKEVRLQILTYTLNPMEGKGKICDVGNCGRTRLQTVYDEPDGTKCPKFNTKTCPAILLVNRQIYEEGREILWKTTKFWFCSRICLRLFSQSIHKDHAKLVDEIICGKTTDTLLTMPFVMIRHNQQRVDEYMMNLVLSSKEVGANLSVFLDDVQDMLDTVYLDGNTTWSKCLVENIQAHPNYGYLGNKPVRLVLKKEAAAGGGIKYINGGVAVTTLPDPPALDLLWAKLCFWLSIPVRDRQPLAVFSRQCDQLFDYETGESSLVPRRPGLFVID</sequence>
<protein>
    <submittedName>
        <fullName evidence="1">Uncharacterized protein</fullName>
    </submittedName>
</protein>
<dbReference type="Proteomes" id="UP001345827">
    <property type="component" value="Unassembled WGS sequence"/>
</dbReference>
<evidence type="ECO:0000313" key="2">
    <source>
        <dbReference type="Proteomes" id="UP001345827"/>
    </source>
</evidence>